<evidence type="ECO:0000259" key="5">
    <source>
        <dbReference type="Pfam" id="PF00728"/>
    </source>
</evidence>
<keyword evidence="4" id="KW-0378">Hydrolase</keyword>
<dbReference type="PANTHER" id="PTHR21040">
    <property type="entry name" value="BCDNA.GH04120"/>
    <property type="match status" value="1"/>
</dbReference>
<dbReference type="Pfam" id="PF00728">
    <property type="entry name" value="Glyco_hydro_20"/>
    <property type="match status" value="1"/>
</dbReference>
<evidence type="ECO:0000313" key="7">
    <source>
        <dbReference type="RefSeq" id="XP_005096331.1"/>
    </source>
</evidence>
<dbReference type="GeneID" id="101852683"/>
<dbReference type="SUPFAM" id="SSF51445">
    <property type="entry name" value="(Trans)glycosidases"/>
    <property type="match status" value="1"/>
</dbReference>
<proteinExistence type="inferred from homology"/>
<dbReference type="CDD" id="cd06565">
    <property type="entry name" value="GH20_GcnA-like"/>
    <property type="match status" value="1"/>
</dbReference>
<evidence type="ECO:0000313" key="6">
    <source>
        <dbReference type="Proteomes" id="UP000694888"/>
    </source>
</evidence>
<dbReference type="PANTHER" id="PTHR21040:SF8">
    <property type="entry name" value="BCDNA.GH04120"/>
    <property type="match status" value="1"/>
</dbReference>
<protein>
    <recommendedName>
        <fullName evidence="3">beta-N-acetylhexosaminidase</fullName>
        <ecNumber evidence="3">3.2.1.52</ecNumber>
    </recommendedName>
</protein>
<dbReference type="EC" id="3.2.1.52" evidence="3"/>
<feature type="domain" description="Glycoside hydrolase family 20 catalytic" evidence="5">
    <location>
        <begin position="64"/>
        <end position="204"/>
    </location>
</feature>
<sequence>MADDKNKLLPHRLVHLDLKGAPLCVDYLEKVFPLLKRWGTTGLLVEYEDSFPYSEELKVLAAPHAYSKEEIKQIQTLAADNDLIIIPLVQTFGHLEFVLKHEEFFPLREVEKYPMALCPSNPDALSVVCKMIDQVMALHSGVQHFHIGCDEVYHLGLCKTCKSRMADGSLSKEQIFFSHVREVATHVQKNYNGVMCIVWDDMFRFSELPVILNCRLGGLVEPMIWHYVPAFMLPNDLWENLSAIFPKIWIASAFKGATGPRAAITNIRYHLDNHHAWLETLRSMSQKFKAIQGIAITGWQRYDHYAVLCELFPHGLPCLALCLRFVEQGTLSPTDVEFVGKELEFTTPLPINPFASRDVPACDFPGSLVYQMTIEFVHAEATINEFFALEGIASWMHEYNMERKFINPVHVEPLLARAESLLESLHGTQRKISPAFTGVFVSGVEQEWKGLFVQPLVKRLEDFIEKAKTFLAPPAITNQVENNT</sequence>
<dbReference type="InterPro" id="IPR038901">
    <property type="entry name" value="HEXDC-like"/>
</dbReference>
<evidence type="ECO:0000256" key="2">
    <source>
        <dbReference type="ARBA" id="ARBA00006285"/>
    </source>
</evidence>
<comment type="catalytic activity">
    <reaction evidence="1">
        <text>Hydrolysis of terminal non-reducing N-acetyl-D-hexosamine residues in N-acetyl-beta-D-hexosaminides.</text>
        <dbReference type="EC" id="3.2.1.52"/>
    </reaction>
</comment>
<dbReference type="Proteomes" id="UP000694888">
    <property type="component" value="Unplaced"/>
</dbReference>
<accession>A0ABM0JL84</accession>
<dbReference type="InterPro" id="IPR017853">
    <property type="entry name" value="GH"/>
</dbReference>
<dbReference type="InterPro" id="IPR015883">
    <property type="entry name" value="Glyco_hydro_20_cat"/>
</dbReference>
<evidence type="ECO:0000256" key="1">
    <source>
        <dbReference type="ARBA" id="ARBA00001231"/>
    </source>
</evidence>
<dbReference type="Gene3D" id="3.20.20.80">
    <property type="entry name" value="Glycosidases"/>
    <property type="match status" value="1"/>
</dbReference>
<evidence type="ECO:0000256" key="4">
    <source>
        <dbReference type="ARBA" id="ARBA00022801"/>
    </source>
</evidence>
<keyword evidence="6" id="KW-1185">Reference proteome</keyword>
<reference evidence="7" key="1">
    <citation type="submission" date="2025-08" db="UniProtKB">
        <authorList>
            <consortium name="RefSeq"/>
        </authorList>
    </citation>
    <scope>IDENTIFICATION</scope>
</reference>
<evidence type="ECO:0000256" key="3">
    <source>
        <dbReference type="ARBA" id="ARBA00012663"/>
    </source>
</evidence>
<dbReference type="RefSeq" id="XP_005096331.1">
    <property type="nucleotide sequence ID" value="XM_005096274.3"/>
</dbReference>
<name>A0ABM0JL84_APLCA</name>
<comment type="similarity">
    <text evidence="2">Belongs to the glycosyl hydrolase 20 family.</text>
</comment>
<gene>
    <name evidence="7" type="primary">LOC101852683</name>
</gene>
<organism evidence="6 7">
    <name type="scientific">Aplysia californica</name>
    <name type="common">California sea hare</name>
    <dbReference type="NCBI Taxonomy" id="6500"/>
    <lineage>
        <taxon>Eukaryota</taxon>
        <taxon>Metazoa</taxon>
        <taxon>Spiralia</taxon>
        <taxon>Lophotrochozoa</taxon>
        <taxon>Mollusca</taxon>
        <taxon>Gastropoda</taxon>
        <taxon>Heterobranchia</taxon>
        <taxon>Euthyneura</taxon>
        <taxon>Tectipleura</taxon>
        <taxon>Aplysiida</taxon>
        <taxon>Aplysioidea</taxon>
        <taxon>Aplysiidae</taxon>
        <taxon>Aplysia</taxon>
    </lineage>
</organism>